<dbReference type="GO" id="GO:0000978">
    <property type="term" value="F:RNA polymerase II cis-regulatory region sequence-specific DNA binding"/>
    <property type="evidence" value="ECO:0007669"/>
    <property type="project" value="TreeGrafter"/>
</dbReference>
<dbReference type="RefSeq" id="XP_018332965.1">
    <property type="nucleotide sequence ID" value="XM_018477463.2"/>
</dbReference>
<dbReference type="SUPFAM" id="SSF46689">
    <property type="entry name" value="Homeodomain-like"/>
    <property type="match status" value="1"/>
</dbReference>
<keyword evidence="4 5" id="KW-0539">Nucleus</keyword>
<gene>
    <name evidence="10" type="primary">LOC108742293</name>
</gene>
<feature type="compositionally biased region" description="Polar residues" evidence="7">
    <location>
        <begin position="185"/>
        <end position="197"/>
    </location>
</feature>
<reference evidence="10" key="1">
    <citation type="submission" date="2025-08" db="UniProtKB">
        <authorList>
            <consortium name="RefSeq"/>
        </authorList>
    </citation>
    <scope>IDENTIFICATION</scope>
    <source>
        <tissue evidence="10">Entire body</tissue>
    </source>
</reference>
<dbReference type="InterPro" id="IPR050460">
    <property type="entry name" value="Distal-less_Homeobox_TF"/>
</dbReference>
<evidence type="ECO:0000256" key="7">
    <source>
        <dbReference type="SAM" id="MobiDB-lite"/>
    </source>
</evidence>
<accession>A0A1W4XKR1</accession>
<evidence type="ECO:0000313" key="9">
    <source>
        <dbReference type="Proteomes" id="UP000192223"/>
    </source>
</evidence>
<evidence type="ECO:0000256" key="4">
    <source>
        <dbReference type="ARBA" id="ARBA00023242"/>
    </source>
</evidence>
<evidence type="ECO:0000256" key="1">
    <source>
        <dbReference type="ARBA" id="ARBA00004123"/>
    </source>
</evidence>
<dbReference type="InterPro" id="IPR017970">
    <property type="entry name" value="Homeobox_CS"/>
</dbReference>
<dbReference type="InterPro" id="IPR020479">
    <property type="entry name" value="HD_metazoa"/>
</dbReference>
<dbReference type="CTD" id="37973"/>
<dbReference type="GeneID" id="108742293"/>
<sequence length="316" mass="33741">MSGDGHLGPPTPHDSNNSTPVSKSAFIELQQHGYGPLRTTYQHPFNSPAGNAHSGPPGGHDTGFPSPRGALSAYPFPPMHQNTYSGYHLGSYAANCPPSPKDEDKCLSLDRPTAGSKGKKMRKPRTIYSSLQLQQLNRRFQRTQYLALPERAELAASLGLTQTQVKIWFQNRRSKYKKMMKAAQVSGQNNNNTTPGSTHPGLLTGGANISSSSPGPQSQNMMQGGGSSSGSPATGGYMQHSSPAPSSTPGSDMSAGHQPAPSPSSWDVKPQQPLHPPSAHPSAPPPPHPHPPHNYLPQYSWYPTDNPGLLTVWPAV</sequence>
<dbReference type="SMART" id="SM00389">
    <property type="entry name" value="HOX"/>
    <property type="match status" value="1"/>
</dbReference>
<dbReference type="InterPro" id="IPR009057">
    <property type="entry name" value="Homeodomain-like_sf"/>
</dbReference>
<dbReference type="KEGG" id="apln:108742293"/>
<comment type="subcellular location">
    <subcellularLocation>
        <location evidence="1 5 6">Nucleus</location>
    </subcellularLocation>
</comment>
<dbReference type="PRINTS" id="PR00024">
    <property type="entry name" value="HOMEOBOX"/>
</dbReference>
<keyword evidence="9" id="KW-1185">Reference proteome</keyword>
<dbReference type="PROSITE" id="PS00027">
    <property type="entry name" value="HOMEOBOX_1"/>
    <property type="match status" value="1"/>
</dbReference>
<dbReference type="InterPro" id="IPR000047">
    <property type="entry name" value="HTH_motif"/>
</dbReference>
<dbReference type="STRING" id="224129.A0A1W4XKR1"/>
<evidence type="ECO:0000256" key="6">
    <source>
        <dbReference type="RuleBase" id="RU000682"/>
    </source>
</evidence>
<evidence type="ECO:0000256" key="3">
    <source>
        <dbReference type="ARBA" id="ARBA00023155"/>
    </source>
</evidence>
<evidence type="ECO:0000259" key="8">
    <source>
        <dbReference type="PROSITE" id="PS50071"/>
    </source>
</evidence>
<feature type="compositionally biased region" description="Polar residues" evidence="7">
    <location>
        <begin position="13"/>
        <end position="22"/>
    </location>
</feature>
<evidence type="ECO:0000256" key="5">
    <source>
        <dbReference type="PROSITE-ProRule" id="PRU00108"/>
    </source>
</evidence>
<dbReference type="Proteomes" id="UP000192223">
    <property type="component" value="Unplaced"/>
</dbReference>
<protein>
    <submittedName>
        <fullName evidence="10">Homeotic protein distal-less</fullName>
    </submittedName>
</protein>
<dbReference type="Pfam" id="PF00046">
    <property type="entry name" value="Homeodomain"/>
    <property type="match status" value="1"/>
</dbReference>
<dbReference type="FunFam" id="1.10.10.60:FF:000707">
    <property type="entry name" value="Dlx"/>
    <property type="match status" value="1"/>
</dbReference>
<dbReference type="InParanoid" id="A0A1W4XKR1"/>
<dbReference type="CDD" id="cd00086">
    <property type="entry name" value="homeodomain"/>
    <property type="match status" value="1"/>
</dbReference>
<evidence type="ECO:0000313" key="10">
    <source>
        <dbReference type="RefSeq" id="XP_018332965.1"/>
    </source>
</evidence>
<dbReference type="PANTHER" id="PTHR24327">
    <property type="entry name" value="HOMEOBOX PROTEIN"/>
    <property type="match status" value="1"/>
</dbReference>
<feature type="compositionally biased region" description="Pro residues" evidence="7">
    <location>
        <begin position="273"/>
        <end position="294"/>
    </location>
</feature>
<dbReference type="PRINTS" id="PR00031">
    <property type="entry name" value="HTHREPRESSR"/>
</dbReference>
<dbReference type="OrthoDB" id="6159439at2759"/>
<dbReference type="Gene3D" id="1.10.10.60">
    <property type="entry name" value="Homeodomain-like"/>
    <property type="match status" value="1"/>
</dbReference>
<evidence type="ECO:0000256" key="2">
    <source>
        <dbReference type="ARBA" id="ARBA00023125"/>
    </source>
</evidence>
<feature type="compositionally biased region" description="Polar residues" evidence="7">
    <location>
        <begin position="39"/>
        <end position="49"/>
    </location>
</feature>
<keyword evidence="2 5" id="KW-0238">DNA-binding</keyword>
<dbReference type="InterPro" id="IPR001356">
    <property type="entry name" value="HD"/>
</dbReference>
<feature type="domain" description="Homeobox" evidence="8">
    <location>
        <begin position="119"/>
        <end position="179"/>
    </location>
</feature>
<dbReference type="GO" id="GO:0000981">
    <property type="term" value="F:DNA-binding transcription factor activity, RNA polymerase II-specific"/>
    <property type="evidence" value="ECO:0007669"/>
    <property type="project" value="InterPro"/>
</dbReference>
<feature type="compositionally biased region" description="Polar residues" evidence="7">
    <location>
        <begin position="239"/>
        <end position="251"/>
    </location>
</feature>
<name>A0A1W4XKR1_AGRPL</name>
<dbReference type="PANTHER" id="PTHR24327:SF81">
    <property type="entry name" value="HOMEOTIC PROTEIN DISTAL-LESS-RELATED"/>
    <property type="match status" value="1"/>
</dbReference>
<feature type="DNA-binding region" description="Homeobox" evidence="5">
    <location>
        <begin position="121"/>
        <end position="180"/>
    </location>
</feature>
<dbReference type="PROSITE" id="PS50071">
    <property type="entry name" value="HOMEOBOX_2"/>
    <property type="match status" value="1"/>
</dbReference>
<feature type="region of interest" description="Disordered" evidence="7">
    <location>
        <begin position="1"/>
        <end position="70"/>
    </location>
</feature>
<dbReference type="GO" id="GO:0005634">
    <property type="term" value="C:nucleus"/>
    <property type="evidence" value="ECO:0007669"/>
    <property type="project" value="UniProtKB-SubCell"/>
</dbReference>
<feature type="region of interest" description="Disordered" evidence="7">
    <location>
        <begin position="179"/>
        <end position="301"/>
    </location>
</feature>
<keyword evidence="3 5" id="KW-0371">Homeobox</keyword>
<proteinExistence type="predicted"/>
<organism evidence="9 10">
    <name type="scientific">Agrilus planipennis</name>
    <name type="common">Emerald ash borer</name>
    <name type="synonym">Agrilus marcopoli</name>
    <dbReference type="NCBI Taxonomy" id="224129"/>
    <lineage>
        <taxon>Eukaryota</taxon>
        <taxon>Metazoa</taxon>
        <taxon>Ecdysozoa</taxon>
        <taxon>Arthropoda</taxon>
        <taxon>Hexapoda</taxon>
        <taxon>Insecta</taxon>
        <taxon>Pterygota</taxon>
        <taxon>Neoptera</taxon>
        <taxon>Endopterygota</taxon>
        <taxon>Coleoptera</taxon>
        <taxon>Polyphaga</taxon>
        <taxon>Elateriformia</taxon>
        <taxon>Buprestoidea</taxon>
        <taxon>Buprestidae</taxon>
        <taxon>Agrilinae</taxon>
        <taxon>Agrilus</taxon>
    </lineage>
</organism>
<dbReference type="AlphaFoldDB" id="A0A1W4XKR1"/>
<dbReference type="FunCoup" id="A0A1W4XKR1">
    <property type="interactions" value="231"/>
</dbReference>